<dbReference type="PANTHER" id="PTHR34183:SF8">
    <property type="entry name" value="ENDOLYTIC PEPTIDOGLYCAN TRANSGLYCOSYLASE RLPA-RELATED"/>
    <property type="match status" value="1"/>
</dbReference>
<dbReference type="GO" id="GO:0008932">
    <property type="term" value="F:lytic endotransglycosylase activity"/>
    <property type="evidence" value="ECO:0007669"/>
    <property type="project" value="UniProtKB-UniRule"/>
</dbReference>
<evidence type="ECO:0000256" key="3">
    <source>
        <dbReference type="HAMAP-Rule" id="MF_02071"/>
    </source>
</evidence>
<keyword evidence="2 3" id="KW-0961">Cell wall biogenesis/degradation</keyword>
<dbReference type="CDD" id="cd22268">
    <property type="entry name" value="DPBB_RlpA-like"/>
    <property type="match status" value="1"/>
</dbReference>
<dbReference type="AlphaFoldDB" id="A0A444W6K0"/>
<feature type="domain" description="RlpA-like protein double-psi beta-barrel" evidence="5">
    <location>
        <begin position="53"/>
        <end position="141"/>
    </location>
</feature>
<comment type="caution">
    <text evidence="6">The sequence shown here is derived from an EMBL/GenBank/DDBJ whole genome shotgun (WGS) entry which is preliminary data.</text>
</comment>
<keyword evidence="1 3" id="KW-0456">Lyase</keyword>
<sequence length="145" mass="16201">MKKGVIFIVGIFVFTVVSAFSVLTEKKVFVLGNQPASLNDTVVPVLKMYKTDVLATYYHDKFNGRKTTSGERFDNTKYTAAHKSLPFGTVVRVTNEKNGKFVDVKINDRGPFSKTLEIDLTKKAFMEIVSNKNSGTAKVKIEIIE</sequence>
<accession>A0A444W6K0</accession>
<dbReference type="Pfam" id="PF03330">
    <property type="entry name" value="DPBB_1"/>
    <property type="match status" value="1"/>
</dbReference>
<dbReference type="HAMAP" id="MF_02071">
    <property type="entry name" value="RlpA"/>
    <property type="match status" value="1"/>
</dbReference>
<evidence type="ECO:0000313" key="6">
    <source>
        <dbReference type="EMBL" id="RYJ41505.1"/>
    </source>
</evidence>
<proteinExistence type="inferred from homology"/>
<comment type="similarity">
    <text evidence="3 4">Belongs to the RlpA family.</text>
</comment>
<reference evidence="6 7" key="1">
    <citation type="submission" date="2014-12" db="EMBL/GenBank/DDBJ databases">
        <title>Genome sequence of Flavobacterium beibuense RSKm HC5.</title>
        <authorList>
            <person name="Kim J.F."/>
            <person name="Song J.Y."/>
            <person name="Kwak M.-J."/>
            <person name="Lee S.-W."/>
        </authorList>
    </citation>
    <scope>NUCLEOTIDE SEQUENCE [LARGE SCALE GENOMIC DNA]</scope>
    <source>
        <strain evidence="6 7">RSKm HC5</strain>
    </source>
</reference>
<evidence type="ECO:0000256" key="2">
    <source>
        <dbReference type="ARBA" id="ARBA00023316"/>
    </source>
</evidence>
<dbReference type="Gene3D" id="2.40.40.10">
    <property type="entry name" value="RlpA-like domain"/>
    <property type="match status" value="1"/>
</dbReference>
<organism evidence="6 7">
    <name type="scientific">Flavobacterium beibuense</name>
    <dbReference type="NCBI Taxonomy" id="657326"/>
    <lineage>
        <taxon>Bacteria</taxon>
        <taxon>Pseudomonadati</taxon>
        <taxon>Bacteroidota</taxon>
        <taxon>Flavobacteriia</taxon>
        <taxon>Flavobacteriales</taxon>
        <taxon>Flavobacteriaceae</taxon>
        <taxon>Flavobacterium</taxon>
    </lineage>
</organism>
<protein>
    <recommendedName>
        <fullName evidence="3">Probable endolytic peptidoglycan transglycosylase RlpA</fullName>
        <ecNumber evidence="3">4.2.2.-</ecNumber>
    </recommendedName>
</protein>
<dbReference type="EMBL" id="JUIW01000010">
    <property type="protein sequence ID" value="RYJ41505.1"/>
    <property type="molecule type" value="Genomic_DNA"/>
</dbReference>
<dbReference type="InterPro" id="IPR036908">
    <property type="entry name" value="RlpA-like_sf"/>
</dbReference>
<keyword evidence="7" id="KW-1185">Reference proteome</keyword>
<dbReference type="PANTHER" id="PTHR34183">
    <property type="entry name" value="ENDOLYTIC PEPTIDOGLYCAN TRANSGLYCOSYLASE RLPA"/>
    <property type="match status" value="1"/>
</dbReference>
<dbReference type="NCBIfam" id="TIGR00413">
    <property type="entry name" value="rlpA"/>
    <property type="match status" value="1"/>
</dbReference>
<dbReference type="GO" id="GO:0071555">
    <property type="term" value="P:cell wall organization"/>
    <property type="evidence" value="ECO:0007669"/>
    <property type="project" value="UniProtKB-KW"/>
</dbReference>
<evidence type="ECO:0000259" key="5">
    <source>
        <dbReference type="Pfam" id="PF03330"/>
    </source>
</evidence>
<dbReference type="EC" id="4.2.2.-" evidence="3"/>
<evidence type="ECO:0000313" key="7">
    <source>
        <dbReference type="Proteomes" id="UP000289775"/>
    </source>
</evidence>
<gene>
    <name evidence="3" type="primary">rlpA</name>
    <name evidence="6" type="ORF">NU09_2879</name>
</gene>
<dbReference type="InterPro" id="IPR009009">
    <property type="entry name" value="RlpA-like_DPBB"/>
</dbReference>
<evidence type="ECO:0000256" key="1">
    <source>
        <dbReference type="ARBA" id="ARBA00023239"/>
    </source>
</evidence>
<dbReference type="InterPro" id="IPR034718">
    <property type="entry name" value="RlpA"/>
</dbReference>
<dbReference type="GO" id="GO:0000270">
    <property type="term" value="P:peptidoglycan metabolic process"/>
    <property type="evidence" value="ECO:0007669"/>
    <property type="project" value="UniProtKB-UniRule"/>
</dbReference>
<comment type="function">
    <text evidence="3">Lytic transglycosylase with a strong preference for naked glycan strands that lack stem peptides.</text>
</comment>
<dbReference type="OrthoDB" id="9779128at2"/>
<dbReference type="Proteomes" id="UP000289775">
    <property type="component" value="Unassembled WGS sequence"/>
</dbReference>
<evidence type="ECO:0000256" key="4">
    <source>
        <dbReference type="RuleBase" id="RU003495"/>
    </source>
</evidence>
<dbReference type="InterPro" id="IPR012997">
    <property type="entry name" value="RplA"/>
</dbReference>
<dbReference type="SUPFAM" id="SSF50685">
    <property type="entry name" value="Barwin-like endoglucanases"/>
    <property type="match status" value="1"/>
</dbReference>
<keyword evidence="6" id="KW-0449">Lipoprotein</keyword>
<name>A0A444W6K0_9FLAO</name>